<proteinExistence type="predicted"/>
<feature type="compositionally biased region" description="Acidic residues" evidence="1">
    <location>
        <begin position="267"/>
        <end position="278"/>
    </location>
</feature>
<feature type="compositionally biased region" description="Basic and acidic residues" evidence="1">
    <location>
        <begin position="1"/>
        <end position="10"/>
    </location>
</feature>
<evidence type="ECO:0000256" key="1">
    <source>
        <dbReference type="SAM" id="MobiDB-lite"/>
    </source>
</evidence>
<organism evidence="2 3">
    <name type="scientific">Thalassiosira oceanica</name>
    <name type="common">Marine diatom</name>
    <dbReference type="NCBI Taxonomy" id="159749"/>
    <lineage>
        <taxon>Eukaryota</taxon>
        <taxon>Sar</taxon>
        <taxon>Stramenopiles</taxon>
        <taxon>Ochrophyta</taxon>
        <taxon>Bacillariophyta</taxon>
        <taxon>Coscinodiscophyceae</taxon>
        <taxon>Thalassiosirophycidae</taxon>
        <taxon>Thalassiosirales</taxon>
        <taxon>Thalassiosiraceae</taxon>
        <taxon>Thalassiosira</taxon>
    </lineage>
</organism>
<dbReference type="AlphaFoldDB" id="K0T010"/>
<keyword evidence="3" id="KW-1185">Reference proteome</keyword>
<accession>K0T010</accession>
<evidence type="ECO:0000313" key="2">
    <source>
        <dbReference type="EMBL" id="EJK63772.1"/>
    </source>
</evidence>
<sequence length="298" mass="32762">MSSNRQENHRIYIQLFATSTPSSPKQRGDPPSISSGTSHSNRSNRTVSRFLAPSSTATTTSAAVRLTSKATTRAVCHLLRGKFGLPPIVVDDDDEEEGEVDALVLVGSFLSPKGYVEFDHEKIDSSQVELDEGYNCILQETSPDPAAHVGRLEEEVASVPSVGSRSSRMSHRREALCSPFHVVRTLRSHERPLDVRDALLASLSKRSQRAQEEMGKKVTDDTRNFIFKWHFVPSSALGTCNANSGSPKIQAIPSFVDLDDYCSEVEEMDDEPGAEADDGVTSNNQLTQERRSIELLSI</sequence>
<evidence type="ECO:0000313" key="3">
    <source>
        <dbReference type="Proteomes" id="UP000266841"/>
    </source>
</evidence>
<dbReference type="Proteomes" id="UP000266841">
    <property type="component" value="Unassembled WGS sequence"/>
</dbReference>
<feature type="compositionally biased region" description="Polar residues" evidence="1">
    <location>
        <begin position="32"/>
        <end position="47"/>
    </location>
</feature>
<comment type="caution">
    <text evidence="2">The sequence shown here is derived from an EMBL/GenBank/DDBJ whole genome shotgun (WGS) entry which is preliminary data.</text>
</comment>
<dbReference type="eggNOG" id="ENOG502TAVA">
    <property type="taxonomic scope" value="Eukaryota"/>
</dbReference>
<reference evidence="2 3" key="1">
    <citation type="journal article" date="2012" name="Genome Biol.">
        <title>Genome and low-iron response of an oceanic diatom adapted to chronic iron limitation.</title>
        <authorList>
            <person name="Lommer M."/>
            <person name="Specht M."/>
            <person name="Roy A.S."/>
            <person name="Kraemer L."/>
            <person name="Andreson R."/>
            <person name="Gutowska M.A."/>
            <person name="Wolf J."/>
            <person name="Bergner S.V."/>
            <person name="Schilhabel M.B."/>
            <person name="Klostermeier U.C."/>
            <person name="Beiko R.G."/>
            <person name="Rosenstiel P."/>
            <person name="Hippler M."/>
            <person name="Laroche J."/>
        </authorList>
    </citation>
    <scope>NUCLEOTIDE SEQUENCE [LARGE SCALE GENOMIC DNA]</scope>
    <source>
        <strain evidence="2 3">CCMP1005</strain>
    </source>
</reference>
<name>K0T010_THAOC</name>
<feature type="compositionally biased region" description="Polar residues" evidence="1">
    <location>
        <begin position="16"/>
        <end position="25"/>
    </location>
</feature>
<feature type="region of interest" description="Disordered" evidence="1">
    <location>
        <begin position="1"/>
        <end position="54"/>
    </location>
</feature>
<dbReference type="EMBL" id="AGNL01018020">
    <property type="protein sequence ID" value="EJK63772.1"/>
    <property type="molecule type" value="Genomic_DNA"/>
</dbReference>
<protein>
    <submittedName>
        <fullName evidence="2">Uncharacterized protein</fullName>
    </submittedName>
</protein>
<feature type="region of interest" description="Disordered" evidence="1">
    <location>
        <begin position="267"/>
        <end position="288"/>
    </location>
</feature>
<gene>
    <name evidence="2" type="ORF">THAOC_15558</name>
</gene>